<feature type="transmembrane region" description="Helical" evidence="1">
    <location>
        <begin position="37"/>
        <end position="56"/>
    </location>
</feature>
<comment type="caution">
    <text evidence="3">The sequence shown here is derived from an EMBL/GenBank/DDBJ whole genome shotgun (WGS) entry which is preliminary data.</text>
</comment>
<reference evidence="3 4" key="1">
    <citation type="journal article" date="2013" name="Int. J. Syst. Evol. Microbiol.">
        <title>Marinoscillum luteum sp. nov., isolated from marine sediment.</title>
        <authorList>
            <person name="Cha I.T."/>
            <person name="Park S.J."/>
            <person name="Kim S.J."/>
            <person name="Kim J.G."/>
            <person name="Jung M.Y."/>
            <person name="Shin K.S."/>
            <person name="Kwon K.K."/>
            <person name="Yang S.H."/>
            <person name="Seo Y.S."/>
            <person name="Rhee S.K."/>
        </authorList>
    </citation>
    <scope>NUCLEOTIDE SEQUENCE [LARGE SCALE GENOMIC DNA]</scope>
    <source>
        <strain evidence="3 4">KCTC 23939</strain>
    </source>
</reference>
<keyword evidence="1" id="KW-1133">Transmembrane helix</keyword>
<organism evidence="3 4">
    <name type="scientific">Marinoscillum luteum</name>
    <dbReference type="NCBI Taxonomy" id="861051"/>
    <lineage>
        <taxon>Bacteria</taxon>
        <taxon>Pseudomonadati</taxon>
        <taxon>Bacteroidota</taxon>
        <taxon>Cytophagia</taxon>
        <taxon>Cytophagales</taxon>
        <taxon>Reichenbachiellaceae</taxon>
        <taxon>Marinoscillum</taxon>
    </lineage>
</organism>
<proteinExistence type="predicted"/>
<evidence type="ECO:0000256" key="1">
    <source>
        <dbReference type="SAM" id="Phobius"/>
    </source>
</evidence>
<evidence type="ECO:0000313" key="4">
    <source>
        <dbReference type="Proteomes" id="UP001610063"/>
    </source>
</evidence>
<keyword evidence="1" id="KW-0812">Transmembrane</keyword>
<feature type="transmembrane region" description="Helical" evidence="1">
    <location>
        <begin position="7"/>
        <end position="25"/>
    </location>
</feature>
<dbReference type="Pfam" id="PF06580">
    <property type="entry name" value="His_kinase"/>
    <property type="match status" value="1"/>
</dbReference>
<keyword evidence="4" id="KW-1185">Reference proteome</keyword>
<protein>
    <submittedName>
        <fullName evidence="3">Sensor histidine kinase</fullName>
        <ecNumber evidence="3">2.7.13.3</ecNumber>
    </submittedName>
</protein>
<feature type="domain" description="Signal transduction histidine kinase internal region" evidence="2">
    <location>
        <begin position="163"/>
        <end position="238"/>
    </location>
</feature>
<dbReference type="InterPro" id="IPR010559">
    <property type="entry name" value="Sig_transdc_His_kin_internal"/>
</dbReference>
<dbReference type="RefSeq" id="WP_395418336.1">
    <property type="nucleotide sequence ID" value="NZ_JBIPKE010000019.1"/>
</dbReference>
<dbReference type="PANTHER" id="PTHR34220:SF7">
    <property type="entry name" value="SENSOR HISTIDINE KINASE YPDA"/>
    <property type="match status" value="1"/>
</dbReference>
<evidence type="ECO:0000259" key="2">
    <source>
        <dbReference type="Pfam" id="PF06580"/>
    </source>
</evidence>
<accession>A0ABW7NCA8</accession>
<keyword evidence="1" id="KW-0472">Membrane</keyword>
<gene>
    <name evidence="3" type="ORF">ACHKAR_15730</name>
</gene>
<dbReference type="EMBL" id="JBIPKE010000019">
    <property type="protein sequence ID" value="MFH6984906.1"/>
    <property type="molecule type" value="Genomic_DNA"/>
</dbReference>
<dbReference type="InterPro" id="IPR050640">
    <property type="entry name" value="Bact_2-comp_sensor_kinase"/>
</dbReference>
<name>A0ABW7NCA8_9BACT</name>
<sequence>MRLKEVSIHIISWLAFSLIVFYWQTNMFEDSDALIQTARLISIGMALFYLNLYVLLPRFFESNQFIKYSLSVLVILAVAYFLFFLTNDLSPRPEMRNPRGMKEGVEMRNRPPMPPRNMSRMVIFTIINGIPMLFFSTIIWLSDENRKRKQREAALINENLESEMRFLKSQINPHFLFNALNNIYSLSLTQSEKAPQLIIKLSEMLRHVVYHNTSPVKLENEIGYIQNFIDFQNLKIGEPIDVSFHHEEADKHLIIEPMLLIPFVENAFKHSNIENDPKGFIHIAITTQHNKVIFDIRNSIPTMQHTKDKTSGIGIENVTKRLALGYPGKFQFLKEIEQNVFHVNLQIDCK</sequence>
<dbReference type="Gene3D" id="3.30.565.10">
    <property type="entry name" value="Histidine kinase-like ATPase, C-terminal domain"/>
    <property type="match status" value="1"/>
</dbReference>
<dbReference type="InterPro" id="IPR036890">
    <property type="entry name" value="HATPase_C_sf"/>
</dbReference>
<dbReference type="PANTHER" id="PTHR34220">
    <property type="entry name" value="SENSOR HISTIDINE KINASE YPDA"/>
    <property type="match status" value="1"/>
</dbReference>
<feature type="transmembrane region" description="Helical" evidence="1">
    <location>
        <begin position="121"/>
        <end position="141"/>
    </location>
</feature>
<feature type="transmembrane region" description="Helical" evidence="1">
    <location>
        <begin position="68"/>
        <end position="86"/>
    </location>
</feature>
<keyword evidence="3" id="KW-0418">Kinase</keyword>
<keyword evidence="3" id="KW-0808">Transferase</keyword>
<evidence type="ECO:0000313" key="3">
    <source>
        <dbReference type="EMBL" id="MFH6984906.1"/>
    </source>
</evidence>
<dbReference type="GO" id="GO:0004673">
    <property type="term" value="F:protein histidine kinase activity"/>
    <property type="evidence" value="ECO:0007669"/>
    <property type="project" value="UniProtKB-EC"/>
</dbReference>
<dbReference type="Proteomes" id="UP001610063">
    <property type="component" value="Unassembled WGS sequence"/>
</dbReference>
<dbReference type="EC" id="2.7.13.3" evidence="3"/>